<evidence type="ECO:0000256" key="1">
    <source>
        <dbReference type="SAM" id="MobiDB-lite"/>
    </source>
</evidence>
<proteinExistence type="predicted"/>
<dbReference type="AlphaFoldDB" id="A0A2X0PBJ8"/>
<keyword evidence="3" id="KW-1185">Reference proteome</keyword>
<dbReference type="EMBL" id="FQNC01000046">
    <property type="protein sequence ID" value="SGY69668.1"/>
    <property type="molecule type" value="Genomic_DNA"/>
</dbReference>
<reference evidence="2 3" key="1">
    <citation type="submission" date="2016-11" db="EMBL/GenBank/DDBJ databases">
        <authorList>
            <person name="Jaros S."/>
            <person name="Januszkiewicz K."/>
            <person name="Wedrychowicz H."/>
        </authorList>
    </citation>
    <scope>NUCLEOTIDE SEQUENCE [LARGE SCALE GENOMIC DNA]</scope>
</reference>
<dbReference type="Proteomes" id="UP000249464">
    <property type="component" value="Unassembled WGS sequence"/>
</dbReference>
<protein>
    <submittedName>
        <fullName evidence="2">BQ5605_C004g03046 protein</fullName>
    </submittedName>
</protein>
<organism evidence="2 3">
    <name type="scientific">Microbotryum silenes-dioicae</name>
    <dbReference type="NCBI Taxonomy" id="796604"/>
    <lineage>
        <taxon>Eukaryota</taxon>
        <taxon>Fungi</taxon>
        <taxon>Dikarya</taxon>
        <taxon>Basidiomycota</taxon>
        <taxon>Pucciniomycotina</taxon>
        <taxon>Microbotryomycetes</taxon>
        <taxon>Microbotryales</taxon>
        <taxon>Microbotryaceae</taxon>
        <taxon>Microbotryum</taxon>
    </lineage>
</organism>
<gene>
    <name evidence="2" type="primary">BQ5605_C004g03046</name>
    <name evidence="2" type="ORF">BQ5605_C004G03046</name>
</gene>
<evidence type="ECO:0000313" key="3">
    <source>
        <dbReference type="Proteomes" id="UP000249464"/>
    </source>
</evidence>
<accession>A0A2X0PBJ8</accession>
<evidence type="ECO:0000313" key="2">
    <source>
        <dbReference type="EMBL" id="SGY69668.1"/>
    </source>
</evidence>
<name>A0A2X0PBJ8_9BASI</name>
<sequence>MVAFAVDNGLSLQPAPSKGQVTNFTKRNIFASPTLDFIHPSILTRDVSDSYRPIPPAMRLLSRGKTYHPGNTVAFKKHLPESLEQADLCVGYYGAVTSIPGEPVPMPPREVDTTASSFGSPTPYPGRTSPVTKE</sequence>
<feature type="region of interest" description="Disordered" evidence="1">
    <location>
        <begin position="101"/>
        <end position="134"/>
    </location>
</feature>